<keyword evidence="3" id="KW-1185">Reference proteome</keyword>
<comment type="caution">
    <text evidence="2">The sequence shown here is derived from an EMBL/GenBank/DDBJ whole genome shotgun (WGS) entry which is preliminary data.</text>
</comment>
<reference evidence="2 3" key="1">
    <citation type="journal article" date="2011" name="Int. J. Syst. Evol. Microbiol.">
        <title>Zhongshania antarctica gen. nov., sp. nov. and Zhongshania guokunii sp. nov., gammaproteobacteria respectively isolated from coastal attached (fast) ice and surface seawater of the Antarctic.</title>
        <authorList>
            <person name="Li H.J."/>
            <person name="Zhang X.Y."/>
            <person name="Chen C.X."/>
            <person name="Zhang Y.J."/>
            <person name="Gao Z.M."/>
            <person name="Yu Y."/>
            <person name="Chen X.L."/>
            <person name="Chen B."/>
            <person name="Zhang Y.Z."/>
        </authorList>
    </citation>
    <scope>NUCLEOTIDE SEQUENCE [LARGE SCALE GENOMIC DNA]</scope>
    <source>
        <strain evidence="2 3">R06B22</strain>
    </source>
</reference>
<dbReference type="CDD" id="cd08267">
    <property type="entry name" value="MDR1"/>
    <property type="match status" value="1"/>
</dbReference>
<proteinExistence type="predicted"/>
<dbReference type="Proteomes" id="UP001557484">
    <property type="component" value="Unassembled WGS sequence"/>
</dbReference>
<dbReference type="Gene3D" id="3.90.180.10">
    <property type="entry name" value="Medium-chain alcohol dehydrogenases, catalytic domain"/>
    <property type="match status" value="1"/>
</dbReference>
<dbReference type="SMART" id="SM00829">
    <property type="entry name" value="PKS_ER"/>
    <property type="match status" value="1"/>
</dbReference>
<name>A0ABV3TSK6_9GAMM</name>
<dbReference type="PANTHER" id="PTHR11695:SF648">
    <property type="entry name" value="ZINC-BINDING OXIDOREDUCTASE"/>
    <property type="match status" value="1"/>
</dbReference>
<dbReference type="Pfam" id="PF13602">
    <property type="entry name" value="ADH_zinc_N_2"/>
    <property type="match status" value="1"/>
</dbReference>
<feature type="domain" description="Enoyl reductase (ER)" evidence="1">
    <location>
        <begin position="10"/>
        <end position="314"/>
    </location>
</feature>
<sequence>MKAATTRGFGPRARLMIKDVNKPKIGADDVLVEVHASSVNPKDWKLNYNISSLVPKVGSLSNFHIIGDDLAGVIVERGSNVSNFKVGDKVYGMDMRLRTAACGEYACIATKRIAHMPKNISFNEAAAVPLAALTALQAFQMGPVSDGSKVLVIGASGGVGTFAIQIAKAMGAEVTGVCSGKNIELVTSLGADKVIDYTQGDFKAENNNFDLVFDATAYESLTTCASLMAEDGLFVTTSGHGKALFNAYRPHLFMGSKSARPVWVESYTSDLEILTDFIESGAVTPVIDSVHQLANIEDAYTRNKTGRSRGKVVIQIV</sequence>
<dbReference type="InterPro" id="IPR036291">
    <property type="entry name" value="NAD(P)-bd_dom_sf"/>
</dbReference>
<dbReference type="InterPro" id="IPR020843">
    <property type="entry name" value="ER"/>
</dbReference>
<dbReference type="InterPro" id="IPR011032">
    <property type="entry name" value="GroES-like_sf"/>
</dbReference>
<dbReference type="Gene3D" id="3.40.50.720">
    <property type="entry name" value="NAD(P)-binding Rossmann-like Domain"/>
    <property type="match status" value="1"/>
</dbReference>
<organism evidence="2 3">
    <name type="scientific">Zhongshania arctica</name>
    <dbReference type="NCBI Taxonomy" id="3238302"/>
    <lineage>
        <taxon>Bacteria</taxon>
        <taxon>Pseudomonadati</taxon>
        <taxon>Pseudomonadota</taxon>
        <taxon>Gammaproteobacteria</taxon>
        <taxon>Cellvibrionales</taxon>
        <taxon>Spongiibacteraceae</taxon>
        <taxon>Zhongshania</taxon>
    </lineage>
</organism>
<dbReference type="EMBL" id="JBFRYB010000001">
    <property type="protein sequence ID" value="MEX1664265.1"/>
    <property type="molecule type" value="Genomic_DNA"/>
</dbReference>
<accession>A0ABV3TSK6</accession>
<dbReference type="SUPFAM" id="SSF50129">
    <property type="entry name" value="GroES-like"/>
    <property type="match status" value="1"/>
</dbReference>
<protein>
    <submittedName>
        <fullName evidence="2">NAD(P)-dependent alcohol dehydrogenase</fullName>
    </submittedName>
</protein>
<dbReference type="PANTHER" id="PTHR11695">
    <property type="entry name" value="ALCOHOL DEHYDROGENASE RELATED"/>
    <property type="match status" value="1"/>
</dbReference>
<evidence type="ECO:0000259" key="1">
    <source>
        <dbReference type="SMART" id="SM00829"/>
    </source>
</evidence>
<dbReference type="InterPro" id="IPR050700">
    <property type="entry name" value="YIM1/Zinc_Alcohol_DH_Fams"/>
</dbReference>
<dbReference type="RefSeq" id="WP_368374389.1">
    <property type="nucleotide sequence ID" value="NZ_JBFRYB010000001.1"/>
</dbReference>
<evidence type="ECO:0000313" key="3">
    <source>
        <dbReference type="Proteomes" id="UP001557484"/>
    </source>
</evidence>
<dbReference type="InterPro" id="IPR013154">
    <property type="entry name" value="ADH-like_N"/>
</dbReference>
<dbReference type="SUPFAM" id="SSF51735">
    <property type="entry name" value="NAD(P)-binding Rossmann-fold domains"/>
    <property type="match status" value="1"/>
</dbReference>
<dbReference type="Pfam" id="PF08240">
    <property type="entry name" value="ADH_N"/>
    <property type="match status" value="1"/>
</dbReference>
<evidence type="ECO:0000313" key="2">
    <source>
        <dbReference type="EMBL" id="MEX1664265.1"/>
    </source>
</evidence>
<gene>
    <name evidence="2" type="ORF">AB4875_02130</name>
</gene>